<keyword evidence="2" id="KW-1185">Reference proteome</keyword>
<name>A0A5C5UXS8_9BACT</name>
<dbReference type="OrthoDB" id="9802290at2"/>
<organism evidence="1 2">
    <name type="scientific">Posidoniimonas corsicana</name>
    <dbReference type="NCBI Taxonomy" id="1938618"/>
    <lineage>
        <taxon>Bacteria</taxon>
        <taxon>Pseudomonadati</taxon>
        <taxon>Planctomycetota</taxon>
        <taxon>Planctomycetia</taxon>
        <taxon>Pirellulales</taxon>
        <taxon>Lacipirellulaceae</taxon>
        <taxon>Posidoniimonas</taxon>
    </lineage>
</organism>
<protein>
    <recommendedName>
        <fullName evidence="3">Addiction module component</fullName>
    </recommendedName>
</protein>
<sequence length="77" mass="8510">MAVTIDDLNLFHQFAAARLDAAGAESLEQLLLLWRQECNRSDDLEAVRRGVADAEAGRVLPVSQAFAEVRQSLQEGR</sequence>
<comment type="caution">
    <text evidence="1">The sequence shown here is derived from an EMBL/GenBank/DDBJ whole genome shotgun (WGS) entry which is preliminary data.</text>
</comment>
<reference evidence="1 2" key="1">
    <citation type="submission" date="2019-02" db="EMBL/GenBank/DDBJ databases">
        <title>Deep-cultivation of Planctomycetes and their phenomic and genomic characterization uncovers novel biology.</title>
        <authorList>
            <person name="Wiegand S."/>
            <person name="Jogler M."/>
            <person name="Boedeker C."/>
            <person name="Pinto D."/>
            <person name="Vollmers J."/>
            <person name="Rivas-Marin E."/>
            <person name="Kohn T."/>
            <person name="Peeters S.H."/>
            <person name="Heuer A."/>
            <person name="Rast P."/>
            <person name="Oberbeckmann S."/>
            <person name="Bunk B."/>
            <person name="Jeske O."/>
            <person name="Meyerdierks A."/>
            <person name="Storesund J.E."/>
            <person name="Kallscheuer N."/>
            <person name="Luecker S."/>
            <person name="Lage O.M."/>
            <person name="Pohl T."/>
            <person name="Merkel B.J."/>
            <person name="Hornburger P."/>
            <person name="Mueller R.-W."/>
            <person name="Bruemmer F."/>
            <person name="Labrenz M."/>
            <person name="Spormann A.M."/>
            <person name="Op Den Camp H."/>
            <person name="Overmann J."/>
            <person name="Amann R."/>
            <person name="Jetten M.S.M."/>
            <person name="Mascher T."/>
            <person name="Medema M.H."/>
            <person name="Devos D.P."/>
            <person name="Kaster A.-K."/>
            <person name="Ovreas L."/>
            <person name="Rohde M."/>
            <person name="Galperin M.Y."/>
            <person name="Jogler C."/>
        </authorList>
    </citation>
    <scope>NUCLEOTIDE SEQUENCE [LARGE SCALE GENOMIC DNA]</scope>
    <source>
        <strain evidence="1 2">KOR34</strain>
    </source>
</reference>
<dbReference type="EMBL" id="SIHJ01000005">
    <property type="protein sequence ID" value="TWT30245.1"/>
    <property type="molecule type" value="Genomic_DNA"/>
</dbReference>
<evidence type="ECO:0000313" key="2">
    <source>
        <dbReference type="Proteomes" id="UP000316714"/>
    </source>
</evidence>
<proteinExistence type="predicted"/>
<dbReference type="AlphaFoldDB" id="A0A5C5UXS8"/>
<dbReference type="Proteomes" id="UP000316714">
    <property type="component" value="Unassembled WGS sequence"/>
</dbReference>
<dbReference type="RefSeq" id="WP_146568610.1">
    <property type="nucleotide sequence ID" value="NZ_SIHJ01000005.1"/>
</dbReference>
<gene>
    <name evidence="1" type="ORF">KOR34_48030</name>
</gene>
<evidence type="ECO:0000313" key="1">
    <source>
        <dbReference type="EMBL" id="TWT30245.1"/>
    </source>
</evidence>
<accession>A0A5C5UXS8</accession>
<evidence type="ECO:0008006" key="3">
    <source>
        <dbReference type="Google" id="ProtNLM"/>
    </source>
</evidence>